<keyword evidence="2" id="KW-1133">Transmembrane helix</keyword>
<dbReference type="SUPFAM" id="SSF56112">
    <property type="entry name" value="Protein kinase-like (PK-like)"/>
    <property type="match status" value="2"/>
</dbReference>
<protein>
    <recommendedName>
        <fullName evidence="5">Protein kinase domain-containing protein</fullName>
    </recommendedName>
</protein>
<evidence type="ECO:0008006" key="5">
    <source>
        <dbReference type="Google" id="ProtNLM"/>
    </source>
</evidence>
<evidence type="ECO:0000313" key="3">
    <source>
        <dbReference type="EMBL" id="OBA91507.1"/>
    </source>
</evidence>
<feature type="compositionally biased region" description="Polar residues" evidence="1">
    <location>
        <begin position="317"/>
        <end position="326"/>
    </location>
</feature>
<comment type="caution">
    <text evidence="3">The sequence shown here is derived from an EMBL/GenBank/DDBJ whole genome shotgun (WGS) entry which is preliminary data.</text>
</comment>
<feature type="compositionally biased region" description="Low complexity" evidence="1">
    <location>
        <begin position="395"/>
        <end position="410"/>
    </location>
</feature>
<sequence>MVSQHGLQRSQLGALTKIGQGGQGIVYDAPGFRTKFTDSMVFKEYKPEALRDMDFSALRAMPELVEESMSYDDAERLVSLAAWPCALVEKDGQPIGQVMPAIPDRFTMPLTTAKGVSQVNAEIQHLLNHSSMLKARGIEITDAQRYSLLRAIAADLAFLHDHAICVGDISPKNLLFALSPREGAYFIDCDTMNVNGISALPQVETPGWEVPDGEPLATVYSDSFKLGLLALRLLVGDQDVRDPNRLPARTPSLLTKIITDALTQPADRRPLPTAWTYILGYAIEEAQQRQLDSLSSPTEEIDDAPAPPVPVVRTRPKTSSPPQAASRQPIPPSATPLTAPPTAPTAVDASASGATESHGRNRLIGAGIALAVVVAVVVVIVAVTTSSGGDSYTHSQNTTSRASSSNSGTTSEEKTLSRTRSTVAPQTAAEPRTITLSPPPPAYFQAGEDANGATCASAIAVNTRREHFAIRGTSGTTCLFAQNVGAAYVDSNPDPTVPQDIAAHGSVDCSDVVGNPRCTNGGRDFVMTCSMIGGDRWVTCRGGNNAVVYVY</sequence>
<feature type="transmembrane region" description="Helical" evidence="2">
    <location>
        <begin position="363"/>
        <end position="383"/>
    </location>
</feature>
<feature type="region of interest" description="Disordered" evidence="1">
    <location>
        <begin position="387"/>
        <end position="438"/>
    </location>
</feature>
<dbReference type="AlphaFoldDB" id="A0A1A0N1K0"/>
<evidence type="ECO:0000313" key="4">
    <source>
        <dbReference type="Proteomes" id="UP000093962"/>
    </source>
</evidence>
<dbReference type="Gene3D" id="1.10.510.10">
    <property type="entry name" value="Transferase(Phosphotransferase) domain 1"/>
    <property type="match status" value="1"/>
</dbReference>
<reference evidence="3 4" key="1">
    <citation type="submission" date="2016-06" db="EMBL/GenBank/DDBJ databases">
        <authorList>
            <person name="Kjaerup R.B."/>
            <person name="Dalgaard T.S."/>
            <person name="Juul-Madsen H.R."/>
        </authorList>
    </citation>
    <scope>NUCLEOTIDE SEQUENCE [LARGE SCALE GENOMIC DNA]</scope>
    <source>
        <strain evidence="3 4">1199456.5</strain>
    </source>
</reference>
<organism evidence="3 4">
    <name type="scientific">Mycolicibacterium mucogenicum</name>
    <name type="common">Mycobacterium mucogenicum</name>
    <dbReference type="NCBI Taxonomy" id="56689"/>
    <lineage>
        <taxon>Bacteria</taxon>
        <taxon>Bacillati</taxon>
        <taxon>Actinomycetota</taxon>
        <taxon>Actinomycetes</taxon>
        <taxon>Mycobacteriales</taxon>
        <taxon>Mycobacteriaceae</taxon>
        <taxon>Mycolicibacterium</taxon>
    </lineage>
</organism>
<feature type="region of interest" description="Disordered" evidence="1">
    <location>
        <begin position="290"/>
        <end position="354"/>
    </location>
</feature>
<keyword evidence="2" id="KW-0472">Membrane</keyword>
<feature type="compositionally biased region" description="Pro residues" evidence="1">
    <location>
        <begin position="329"/>
        <end position="343"/>
    </location>
</feature>
<proteinExistence type="predicted"/>
<dbReference type="Proteomes" id="UP000093962">
    <property type="component" value="Unassembled WGS sequence"/>
</dbReference>
<keyword evidence="2" id="KW-0812">Transmembrane</keyword>
<evidence type="ECO:0000256" key="2">
    <source>
        <dbReference type="SAM" id="Phobius"/>
    </source>
</evidence>
<name>A0A1A0N1K0_MYCMU</name>
<gene>
    <name evidence="3" type="ORF">A5642_10555</name>
</gene>
<dbReference type="InterPro" id="IPR011009">
    <property type="entry name" value="Kinase-like_dom_sf"/>
</dbReference>
<dbReference type="EMBL" id="LZSF01000030">
    <property type="protein sequence ID" value="OBA91507.1"/>
    <property type="molecule type" value="Genomic_DNA"/>
</dbReference>
<evidence type="ECO:0000256" key="1">
    <source>
        <dbReference type="SAM" id="MobiDB-lite"/>
    </source>
</evidence>
<accession>A0A1A0N1K0</accession>